<proteinExistence type="predicted"/>
<sequence length="241" mass="27505">MLAPFYLPVREPVDLLQQPSMPVYPRPETYCHNFAKALNFAQSPFYVNRDLRMPWVQNLCYPFRAAKACDCCLAYAHRAYAPNVIQSASRPSPLEYFTHQEYGRVHPQSAPPHAACPRQCFGETLMNPTLSTQLRRSVQTPQAIQDKRNVCGASHVHHSAQSLTEILWSTSRGTHALMPEPHWGPSDARLHRYCARGEIKDRQKIRAEGTPEDSIKEYGRYNQGFSHEDEEIIVVDEDSPV</sequence>
<evidence type="ECO:0000313" key="2">
    <source>
        <dbReference type="Proteomes" id="UP001283361"/>
    </source>
</evidence>
<comment type="caution">
    <text evidence="1">The sequence shown here is derived from an EMBL/GenBank/DDBJ whole genome shotgun (WGS) entry which is preliminary data.</text>
</comment>
<dbReference type="AlphaFoldDB" id="A0AAE1DJP6"/>
<dbReference type="Proteomes" id="UP001283361">
    <property type="component" value="Unassembled WGS sequence"/>
</dbReference>
<keyword evidence="2" id="KW-1185">Reference proteome</keyword>
<evidence type="ECO:0000313" key="1">
    <source>
        <dbReference type="EMBL" id="KAK3773234.1"/>
    </source>
</evidence>
<protein>
    <submittedName>
        <fullName evidence="1">Uncharacterized protein</fullName>
    </submittedName>
</protein>
<reference evidence="1" key="1">
    <citation type="journal article" date="2023" name="G3 (Bethesda)">
        <title>A reference genome for the long-term kleptoplast-retaining sea slug Elysia crispata morphotype clarki.</title>
        <authorList>
            <person name="Eastman K.E."/>
            <person name="Pendleton A.L."/>
            <person name="Shaikh M.A."/>
            <person name="Suttiyut T."/>
            <person name="Ogas R."/>
            <person name="Tomko P."/>
            <person name="Gavelis G."/>
            <person name="Widhalm J.R."/>
            <person name="Wisecaver J.H."/>
        </authorList>
    </citation>
    <scope>NUCLEOTIDE SEQUENCE</scope>
    <source>
        <strain evidence="1">ECLA1</strain>
    </source>
</reference>
<name>A0AAE1DJP6_9GAST</name>
<dbReference type="EMBL" id="JAWDGP010003554">
    <property type="protein sequence ID" value="KAK3773234.1"/>
    <property type="molecule type" value="Genomic_DNA"/>
</dbReference>
<accession>A0AAE1DJP6</accession>
<organism evidence="1 2">
    <name type="scientific">Elysia crispata</name>
    <name type="common">lettuce slug</name>
    <dbReference type="NCBI Taxonomy" id="231223"/>
    <lineage>
        <taxon>Eukaryota</taxon>
        <taxon>Metazoa</taxon>
        <taxon>Spiralia</taxon>
        <taxon>Lophotrochozoa</taxon>
        <taxon>Mollusca</taxon>
        <taxon>Gastropoda</taxon>
        <taxon>Heterobranchia</taxon>
        <taxon>Euthyneura</taxon>
        <taxon>Panpulmonata</taxon>
        <taxon>Sacoglossa</taxon>
        <taxon>Placobranchoidea</taxon>
        <taxon>Plakobranchidae</taxon>
        <taxon>Elysia</taxon>
    </lineage>
</organism>
<gene>
    <name evidence="1" type="ORF">RRG08_063829</name>
</gene>